<evidence type="ECO:0000313" key="2">
    <source>
        <dbReference type="EMBL" id="KIK19257.1"/>
    </source>
</evidence>
<organism evidence="2 3">
    <name type="scientific">Pisolithus microcarpus 441</name>
    <dbReference type="NCBI Taxonomy" id="765257"/>
    <lineage>
        <taxon>Eukaryota</taxon>
        <taxon>Fungi</taxon>
        <taxon>Dikarya</taxon>
        <taxon>Basidiomycota</taxon>
        <taxon>Agaricomycotina</taxon>
        <taxon>Agaricomycetes</taxon>
        <taxon>Agaricomycetidae</taxon>
        <taxon>Boletales</taxon>
        <taxon>Sclerodermatineae</taxon>
        <taxon>Pisolithaceae</taxon>
        <taxon>Pisolithus</taxon>
    </lineage>
</organism>
<evidence type="ECO:0000313" key="3">
    <source>
        <dbReference type="Proteomes" id="UP000054018"/>
    </source>
</evidence>
<dbReference type="OrthoDB" id="3250313at2759"/>
<dbReference type="Proteomes" id="UP000054018">
    <property type="component" value="Unassembled WGS sequence"/>
</dbReference>
<proteinExistence type="predicted"/>
<name>A0A0C9Z9V4_9AGAM</name>
<feature type="compositionally biased region" description="Acidic residues" evidence="1">
    <location>
        <begin position="333"/>
        <end position="348"/>
    </location>
</feature>
<accession>A0A0C9Z9V4</accession>
<dbReference type="HOGENOM" id="CLU_064994_0_0_1"/>
<feature type="region of interest" description="Disordered" evidence="1">
    <location>
        <begin position="323"/>
        <end position="355"/>
    </location>
</feature>
<reference evidence="3" key="2">
    <citation type="submission" date="2015-01" db="EMBL/GenBank/DDBJ databases">
        <title>Evolutionary Origins and Diversification of the Mycorrhizal Mutualists.</title>
        <authorList>
            <consortium name="DOE Joint Genome Institute"/>
            <consortium name="Mycorrhizal Genomics Consortium"/>
            <person name="Kohler A."/>
            <person name="Kuo A."/>
            <person name="Nagy L.G."/>
            <person name="Floudas D."/>
            <person name="Copeland A."/>
            <person name="Barry K.W."/>
            <person name="Cichocki N."/>
            <person name="Veneault-Fourrey C."/>
            <person name="LaButti K."/>
            <person name="Lindquist E.A."/>
            <person name="Lipzen A."/>
            <person name="Lundell T."/>
            <person name="Morin E."/>
            <person name="Murat C."/>
            <person name="Riley R."/>
            <person name="Ohm R."/>
            <person name="Sun H."/>
            <person name="Tunlid A."/>
            <person name="Henrissat B."/>
            <person name="Grigoriev I.V."/>
            <person name="Hibbett D.S."/>
            <person name="Martin F."/>
        </authorList>
    </citation>
    <scope>NUCLEOTIDE SEQUENCE [LARGE SCALE GENOMIC DNA]</scope>
    <source>
        <strain evidence="3">441</strain>
    </source>
</reference>
<gene>
    <name evidence="2" type="ORF">PISMIDRAFT_24464</name>
</gene>
<evidence type="ECO:0000256" key="1">
    <source>
        <dbReference type="SAM" id="MobiDB-lite"/>
    </source>
</evidence>
<dbReference type="EMBL" id="KN833787">
    <property type="protein sequence ID" value="KIK19257.1"/>
    <property type="molecule type" value="Genomic_DNA"/>
</dbReference>
<reference evidence="2 3" key="1">
    <citation type="submission" date="2014-04" db="EMBL/GenBank/DDBJ databases">
        <authorList>
            <consortium name="DOE Joint Genome Institute"/>
            <person name="Kuo A."/>
            <person name="Kohler A."/>
            <person name="Costa M.D."/>
            <person name="Nagy L.G."/>
            <person name="Floudas D."/>
            <person name="Copeland A."/>
            <person name="Barry K.W."/>
            <person name="Cichocki N."/>
            <person name="Veneault-Fourrey C."/>
            <person name="LaButti K."/>
            <person name="Lindquist E.A."/>
            <person name="Lipzen A."/>
            <person name="Lundell T."/>
            <person name="Morin E."/>
            <person name="Murat C."/>
            <person name="Sun H."/>
            <person name="Tunlid A."/>
            <person name="Henrissat B."/>
            <person name="Grigoriev I.V."/>
            <person name="Hibbett D.S."/>
            <person name="Martin F."/>
            <person name="Nordberg H.P."/>
            <person name="Cantor M.N."/>
            <person name="Hua S.X."/>
        </authorList>
    </citation>
    <scope>NUCLEOTIDE SEQUENCE [LARGE SCALE GENOMIC DNA]</scope>
    <source>
        <strain evidence="2 3">441</strain>
    </source>
</reference>
<protein>
    <submittedName>
        <fullName evidence="2">Uncharacterized protein</fullName>
    </submittedName>
</protein>
<dbReference type="STRING" id="765257.A0A0C9Z9V4"/>
<dbReference type="AlphaFoldDB" id="A0A0C9Z9V4"/>
<sequence>MLSTALPPILKLQKSWAKGACLLFLTDHLEAYKAAAAQGHTCGNDYVDNIVNQYFQQFSWCLPLSHEPSEGGTQDLTIASDALTPEEEQCKKAIVGVMRKSISSWLSYHASKNANQLIQAQDVAKNPITRLMGQLSGIQPRQPKRLHAEQQWSKVFYKSKVKSAFEEHWASAGLSKKHHAAKHTKFTSSCFACEDADVHQEWVVCAQQEHKKALKEWEAALEAPPPTNMQSCQDAIDHLGGFVGPIIHSYMVLVKPWACTFEADKTKFKLVTNASKDYLNTCYTKEEQLLCQLFDADYDNEENLMEDRTPPAKCNHICQKKVKEASDSAMDSTADEDQLSTNNEESEADDRQSHK</sequence>
<keyword evidence="3" id="KW-1185">Reference proteome</keyword>